<keyword evidence="4" id="KW-1185">Reference proteome</keyword>
<evidence type="ECO:0000313" key="4">
    <source>
        <dbReference type="Proteomes" id="UP000244893"/>
    </source>
</evidence>
<evidence type="ECO:0008006" key="5">
    <source>
        <dbReference type="Google" id="ProtNLM"/>
    </source>
</evidence>
<keyword evidence="2" id="KW-0812">Transmembrane</keyword>
<accession>A0A2V1HT94</accession>
<proteinExistence type="predicted"/>
<evidence type="ECO:0000256" key="1">
    <source>
        <dbReference type="SAM" id="MobiDB-lite"/>
    </source>
</evidence>
<sequence length="129" mass="12676">MIRDRAMTDAGAGSALIIALVAAIVLVAATTLPLYMGFSSARRVAAAADASALAAADTASGALPGVPCEAAESVASLNGVRVERCDVHGAIVTIVVADEVLGLPLEGRSRAGPPSAQSERHGVGGAGDD</sequence>
<keyword evidence="2" id="KW-1133">Transmembrane helix</keyword>
<organism evidence="3 4">
    <name type="scientific">Amnibacterium flavum</name>
    <dbReference type="NCBI Taxonomy" id="2173173"/>
    <lineage>
        <taxon>Bacteria</taxon>
        <taxon>Bacillati</taxon>
        <taxon>Actinomycetota</taxon>
        <taxon>Actinomycetes</taxon>
        <taxon>Micrococcales</taxon>
        <taxon>Microbacteriaceae</taxon>
        <taxon>Amnibacterium</taxon>
    </lineage>
</organism>
<name>A0A2V1HT94_9MICO</name>
<protein>
    <recommendedName>
        <fullName evidence="5">Helicase</fullName>
    </recommendedName>
</protein>
<feature type="transmembrane region" description="Helical" evidence="2">
    <location>
        <begin position="12"/>
        <end position="35"/>
    </location>
</feature>
<evidence type="ECO:0000313" key="3">
    <source>
        <dbReference type="EMBL" id="PVZ95788.1"/>
    </source>
</evidence>
<dbReference type="InterPro" id="IPR021202">
    <property type="entry name" value="Rv3654c-like"/>
</dbReference>
<dbReference type="NCBIfam" id="TIGR03816">
    <property type="entry name" value="tadE_like_DECH"/>
    <property type="match status" value="1"/>
</dbReference>
<comment type="caution">
    <text evidence="3">The sequence shown here is derived from an EMBL/GenBank/DDBJ whole genome shotgun (WGS) entry which is preliminary data.</text>
</comment>
<evidence type="ECO:0000256" key="2">
    <source>
        <dbReference type="SAM" id="Phobius"/>
    </source>
</evidence>
<dbReference type="EMBL" id="QEOP01000001">
    <property type="protein sequence ID" value="PVZ95788.1"/>
    <property type="molecule type" value="Genomic_DNA"/>
</dbReference>
<dbReference type="Proteomes" id="UP000244893">
    <property type="component" value="Unassembled WGS sequence"/>
</dbReference>
<dbReference type="AlphaFoldDB" id="A0A2V1HT94"/>
<keyword evidence="2" id="KW-0472">Membrane</keyword>
<gene>
    <name evidence="3" type="ORF">DDQ50_04750</name>
</gene>
<reference evidence="3 4" key="1">
    <citation type="submission" date="2018-05" db="EMBL/GenBank/DDBJ databases">
        <title>Amnibacterium sp. M8JJ-5, whole genome shotgun sequence.</title>
        <authorList>
            <person name="Tuo L."/>
        </authorList>
    </citation>
    <scope>NUCLEOTIDE SEQUENCE [LARGE SCALE GENOMIC DNA]</scope>
    <source>
        <strain evidence="3 4">M8JJ-5</strain>
    </source>
</reference>
<feature type="region of interest" description="Disordered" evidence="1">
    <location>
        <begin position="105"/>
        <end position="129"/>
    </location>
</feature>